<dbReference type="Proteomes" id="UP000637002">
    <property type="component" value="Unassembled WGS sequence"/>
</dbReference>
<name>A0A916X6Z8_9HYPH</name>
<protein>
    <submittedName>
        <fullName evidence="2">Uncharacterized protein</fullName>
    </submittedName>
</protein>
<keyword evidence="1" id="KW-0812">Transmembrane</keyword>
<keyword evidence="1" id="KW-1133">Transmembrane helix</keyword>
<accession>A0A916X6Z8</accession>
<feature type="transmembrane region" description="Helical" evidence="1">
    <location>
        <begin position="12"/>
        <end position="35"/>
    </location>
</feature>
<keyword evidence="1" id="KW-0472">Membrane</keyword>
<evidence type="ECO:0000313" key="2">
    <source>
        <dbReference type="EMBL" id="GGC49191.1"/>
    </source>
</evidence>
<reference evidence="2" key="2">
    <citation type="submission" date="2020-09" db="EMBL/GenBank/DDBJ databases">
        <authorList>
            <person name="Sun Q."/>
            <person name="Zhou Y."/>
        </authorList>
    </citation>
    <scope>NUCLEOTIDE SEQUENCE</scope>
    <source>
        <strain evidence="2">CGMCC 1.12919</strain>
    </source>
</reference>
<dbReference type="EMBL" id="BMGG01000001">
    <property type="protein sequence ID" value="GGC49191.1"/>
    <property type="molecule type" value="Genomic_DNA"/>
</dbReference>
<feature type="transmembrane region" description="Helical" evidence="1">
    <location>
        <begin position="41"/>
        <end position="61"/>
    </location>
</feature>
<keyword evidence="3" id="KW-1185">Reference proteome</keyword>
<evidence type="ECO:0000313" key="3">
    <source>
        <dbReference type="Proteomes" id="UP000637002"/>
    </source>
</evidence>
<organism evidence="2 3">
    <name type="scientific">Chelatococcus reniformis</name>
    <dbReference type="NCBI Taxonomy" id="1494448"/>
    <lineage>
        <taxon>Bacteria</taxon>
        <taxon>Pseudomonadati</taxon>
        <taxon>Pseudomonadota</taxon>
        <taxon>Alphaproteobacteria</taxon>
        <taxon>Hyphomicrobiales</taxon>
        <taxon>Chelatococcaceae</taxon>
        <taxon>Chelatococcus</taxon>
    </lineage>
</organism>
<proteinExistence type="predicted"/>
<gene>
    <name evidence="2" type="ORF">GCM10010994_05410</name>
</gene>
<comment type="caution">
    <text evidence="2">The sequence shown here is derived from an EMBL/GenBank/DDBJ whole genome shotgun (WGS) entry which is preliminary data.</text>
</comment>
<dbReference type="AlphaFoldDB" id="A0A916X6Z8"/>
<sequence length="119" mass="12975">MSLGISTDGSDQFLVKPLLFGILLFPASFVVSIFLNEPLEAPVILLTYMYILTEVVGFVLISRRLYVVGKRRMAFSFAAGLVIAGLLVPSLSRLNEPVVWAGQCIGQVLKARDCSSQLP</sequence>
<evidence type="ECO:0000256" key="1">
    <source>
        <dbReference type="SAM" id="Phobius"/>
    </source>
</evidence>
<reference evidence="2" key="1">
    <citation type="journal article" date="2014" name="Int. J. Syst. Evol. Microbiol.">
        <title>Complete genome sequence of Corynebacterium casei LMG S-19264T (=DSM 44701T), isolated from a smear-ripened cheese.</title>
        <authorList>
            <consortium name="US DOE Joint Genome Institute (JGI-PGF)"/>
            <person name="Walter F."/>
            <person name="Albersmeier A."/>
            <person name="Kalinowski J."/>
            <person name="Ruckert C."/>
        </authorList>
    </citation>
    <scope>NUCLEOTIDE SEQUENCE</scope>
    <source>
        <strain evidence="2">CGMCC 1.12919</strain>
    </source>
</reference>
<feature type="transmembrane region" description="Helical" evidence="1">
    <location>
        <begin position="73"/>
        <end position="91"/>
    </location>
</feature>